<protein>
    <recommendedName>
        <fullName evidence="1">Calcineurin-like phosphoesterase domain-containing protein</fullName>
    </recommendedName>
</protein>
<evidence type="ECO:0000259" key="1">
    <source>
        <dbReference type="Pfam" id="PF12850"/>
    </source>
</evidence>
<reference evidence="2" key="1">
    <citation type="submission" date="2018-05" db="EMBL/GenBank/DDBJ databases">
        <authorList>
            <person name="Lanie J.A."/>
            <person name="Ng W.-L."/>
            <person name="Kazmierczak K.M."/>
            <person name="Andrzejewski T.M."/>
            <person name="Davidsen T.M."/>
            <person name="Wayne K.J."/>
            <person name="Tettelin H."/>
            <person name="Glass J.I."/>
            <person name="Rusch D."/>
            <person name="Podicherti R."/>
            <person name="Tsui H.-C.T."/>
            <person name="Winkler M.E."/>
        </authorList>
    </citation>
    <scope>NUCLEOTIDE SEQUENCE</scope>
</reference>
<dbReference type="Gene3D" id="3.60.21.10">
    <property type="match status" value="1"/>
</dbReference>
<dbReference type="SUPFAM" id="SSF56300">
    <property type="entry name" value="Metallo-dependent phosphatases"/>
    <property type="match status" value="1"/>
</dbReference>
<organism evidence="2">
    <name type="scientific">marine metagenome</name>
    <dbReference type="NCBI Taxonomy" id="408172"/>
    <lineage>
        <taxon>unclassified sequences</taxon>
        <taxon>metagenomes</taxon>
        <taxon>ecological metagenomes</taxon>
    </lineage>
</organism>
<feature type="domain" description="Calcineurin-like phosphoesterase" evidence="1">
    <location>
        <begin position="1"/>
        <end position="172"/>
    </location>
</feature>
<dbReference type="NCBIfam" id="TIGR00040">
    <property type="entry name" value="yfcE"/>
    <property type="match status" value="1"/>
</dbReference>
<accession>A0A382TJY4</accession>
<dbReference type="EMBL" id="UINC01137196">
    <property type="protein sequence ID" value="SVD22390.1"/>
    <property type="molecule type" value="Genomic_DNA"/>
</dbReference>
<proteinExistence type="predicted"/>
<dbReference type="InterPro" id="IPR029052">
    <property type="entry name" value="Metallo-depent_PP-like"/>
</dbReference>
<gene>
    <name evidence="2" type="ORF">METZ01_LOCUS375244</name>
</gene>
<evidence type="ECO:0000313" key="2">
    <source>
        <dbReference type="EMBL" id="SVD22390.1"/>
    </source>
</evidence>
<dbReference type="PANTHER" id="PTHR11124">
    <property type="entry name" value="VACUOLAR SORTING PROTEIN VPS29"/>
    <property type="match status" value="1"/>
</dbReference>
<dbReference type="InterPro" id="IPR024654">
    <property type="entry name" value="Calcineurin-like_PHP_lpxH"/>
</dbReference>
<dbReference type="InterPro" id="IPR000979">
    <property type="entry name" value="Phosphodiesterase_MJ0936/Vps29"/>
</dbReference>
<name>A0A382TJY4_9ZZZZ</name>
<dbReference type="Pfam" id="PF12850">
    <property type="entry name" value="Metallophos_2"/>
    <property type="match status" value="1"/>
</dbReference>
<sequence length="187" mass="19774">MKVGLISDTHSAGSGRDLPSQVLEAFEGVDLILHCGDLECLGVLDVLESVAPVLAVRGFEDPIEPGDRLARVTRVVQVENVAIGMIHDIQWPGPHVGTGANGDVLEFPNGSARDLLAKKFGQPVDVVLFGDTHEEMICIRDGVLLVNPGSPTYPGRTHRPGSLGTVGILDIKGATTLVSLVQLTGER</sequence>
<dbReference type="AlphaFoldDB" id="A0A382TJY4"/>